<reference evidence="2" key="1">
    <citation type="journal article" date="2024" name="IScience">
        <title>Strigolactones Initiate the Formation of Haustorium-like Structures in Castilleja.</title>
        <authorList>
            <person name="Buerger M."/>
            <person name="Peterson D."/>
            <person name="Chory J."/>
        </authorList>
    </citation>
    <scope>NUCLEOTIDE SEQUENCE [LARGE SCALE GENOMIC DNA]</scope>
</reference>
<accession>A0ABD3CB84</accession>
<name>A0ABD3CB84_9LAMI</name>
<evidence type="ECO:0000313" key="1">
    <source>
        <dbReference type="EMBL" id="KAL3626596.1"/>
    </source>
</evidence>
<sequence length="79" mass="9078">MSAAVGPEKNYIVRYLLENAKVLEKMEIYLGSHSFPDDRTKLFEFLSSVRGSEACELVISYNLSLYSKMLFLVAKPRRI</sequence>
<proteinExistence type="predicted"/>
<dbReference type="EMBL" id="JAVIJP010000047">
    <property type="protein sequence ID" value="KAL3626596.1"/>
    <property type="molecule type" value="Genomic_DNA"/>
</dbReference>
<evidence type="ECO:0008006" key="3">
    <source>
        <dbReference type="Google" id="ProtNLM"/>
    </source>
</evidence>
<comment type="caution">
    <text evidence="1">The sequence shown here is derived from an EMBL/GenBank/DDBJ whole genome shotgun (WGS) entry which is preliminary data.</text>
</comment>
<protein>
    <recommendedName>
        <fullName evidence="3">FBD domain-containing protein</fullName>
    </recommendedName>
</protein>
<dbReference type="Proteomes" id="UP001632038">
    <property type="component" value="Unassembled WGS sequence"/>
</dbReference>
<dbReference type="AlphaFoldDB" id="A0ABD3CB84"/>
<keyword evidence="2" id="KW-1185">Reference proteome</keyword>
<gene>
    <name evidence="1" type="ORF">CASFOL_030145</name>
</gene>
<organism evidence="1 2">
    <name type="scientific">Castilleja foliolosa</name>
    <dbReference type="NCBI Taxonomy" id="1961234"/>
    <lineage>
        <taxon>Eukaryota</taxon>
        <taxon>Viridiplantae</taxon>
        <taxon>Streptophyta</taxon>
        <taxon>Embryophyta</taxon>
        <taxon>Tracheophyta</taxon>
        <taxon>Spermatophyta</taxon>
        <taxon>Magnoliopsida</taxon>
        <taxon>eudicotyledons</taxon>
        <taxon>Gunneridae</taxon>
        <taxon>Pentapetalae</taxon>
        <taxon>asterids</taxon>
        <taxon>lamiids</taxon>
        <taxon>Lamiales</taxon>
        <taxon>Orobanchaceae</taxon>
        <taxon>Pedicularideae</taxon>
        <taxon>Castillejinae</taxon>
        <taxon>Castilleja</taxon>
    </lineage>
</organism>
<evidence type="ECO:0000313" key="2">
    <source>
        <dbReference type="Proteomes" id="UP001632038"/>
    </source>
</evidence>